<name>A0ABS8D4N1_9NEIS</name>
<evidence type="ECO:0000313" key="3">
    <source>
        <dbReference type="Proteomes" id="UP001165395"/>
    </source>
</evidence>
<keyword evidence="1" id="KW-0472">Membrane</keyword>
<keyword evidence="1" id="KW-0812">Transmembrane</keyword>
<evidence type="ECO:0008006" key="4">
    <source>
        <dbReference type="Google" id="ProtNLM"/>
    </source>
</evidence>
<feature type="transmembrane region" description="Helical" evidence="1">
    <location>
        <begin position="63"/>
        <end position="85"/>
    </location>
</feature>
<dbReference type="EMBL" id="JAJBZT010000003">
    <property type="protein sequence ID" value="MCB6183174.1"/>
    <property type="molecule type" value="Genomic_DNA"/>
</dbReference>
<feature type="transmembrane region" description="Helical" evidence="1">
    <location>
        <begin position="12"/>
        <end position="29"/>
    </location>
</feature>
<keyword evidence="1" id="KW-1133">Transmembrane helix</keyword>
<organism evidence="2 3">
    <name type="scientific">Leeia speluncae</name>
    <dbReference type="NCBI Taxonomy" id="2884804"/>
    <lineage>
        <taxon>Bacteria</taxon>
        <taxon>Pseudomonadati</taxon>
        <taxon>Pseudomonadota</taxon>
        <taxon>Betaproteobacteria</taxon>
        <taxon>Neisseriales</taxon>
        <taxon>Leeiaceae</taxon>
        <taxon>Leeia</taxon>
    </lineage>
</organism>
<protein>
    <recommendedName>
        <fullName evidence="4">DUF4131 domain-containing protein</fullName>
    </recommendedName>
</protein>
<comment type="caution">
    <text evidence="2">The sequence shown here is derived from an EMBL/GenBank/DDBJ whole genome shotgun (WGS) entry which is preliminary data.</text>
</comment>
<gene>
    <name evidence="2" type="ORF">LIN78_06420</name>
</gene>
<reference evidence="2" key="1">
    <citation type="submission" date="2021-10" db="EMBL/GenBank/DDBJ databases">
        <title>The complete genome sequence of Leeia sp. TBRC 13508.</title>
        <authorList>
            <person name="Charoenyingcharoen P."/>
            <person name="Yukphan P."/>
        </authorList>
    </citation>
    <scope>NUCLEOTIDE SEQUENCE</scope>
    <source>
        <strain evidence="2">TBRC 13508</strain>
    </source>
</reference>
<proteinExistence type="predicted"/>
<keyword evidence="3" id="KW-1185">Reference proteome</keyword>
<accession>A0ABS8D4N1</accession>
<feature type="transmembrane region" description="Helical" evidence="1">
    <location>
        <begin position="35"/>
        <end position="56"/>
    </location>
</feature>
<dbReference type="RefSeq" id="WP_227179695.1">
    <property type="nucleotide sequence ID" value="NZ_JAJBZT010000003.1"/>
</dbReference>
<evidence type="ECO:0000256" key="1">
    <source>
        <dbReference type="SAM" id="Phobius"/>
    </source>
</evidence>
<evidence type="ECO:0000313" key="2">
    <source>
        <dbReference type="EMBL" id="MCB6183174.1"/>
    </source>
</evidence>
<sequence length="162" mass="17910">MKKQSNFFQPNIILLTVSLVITLGFWGWSHTFNDTLLWAEAFGIAGGVLMVWRCLLTLRKRQIGLLTIANIVVLSVAFGALALILNRNFPSTPTFKTVLTIQSISHGKGGIVVTLTDKASNTYQSFMHLPPNANVGDQLRMTLQMGGLGFPFYEPNSLQLQK</sequence>
<dbReference type="Proteomes" id="UP001165395">
    <property type="component" value="Unassembled WGS sequence"/>
</dbReference>